<keyword evidence="2" id="KW-0805">Transcription regulation</keyword>
<reference evidence="9 10" key="1">
    <citation type="submission" date="2019-03" db="EMBL/GenBank/DDBJ databases">
        <title>Genomics of glacier-inhabiting Cryobacterium strains.</title>
        <authorList>
            <person name="Liu Q."/>
            <person name="Xin Y.-H."/>
        </authorList>
    </citation>
    <scope>NUCLEOTIDE SEQUENCE [LARGE SCALE GENOMIC DNA]</scope>
    <source>
        <strain evidence="9 10">MDB2-B</strain>
    </source>
</reference>
<dbReference type="InterPro" id="IPR014284">
    <property type="entry name" value="RNA_pol_sigma-70_dom"/>
</dbReference>
<evidence type="ECO:0000259" key="8">
    <source>
        <dbReference type="Pfam" id="PF08281"/>
    </source>
</evidence>
<keyword evidence="5" id="KW-0804">Transcription</keyword>
<accession>A0ABY2I8G9</accession>
<proteinExistence type="inferred from homology"/>
<evidence type="ECO:0000313" key="10">
    <source>
        <dbReference type="Proteomes" id="UP000297608"/>
    </source>
</evidence>
<dbReference type="Proteomes" id="UP000297608">
    <property type="component" value="Unassembled WGS sequence"/>
</dbReference>
<evidence type="ECO:0000256" key="6">
    <source>
        <dbReference type="SAM" id="MobiDB-lite"/>
    </source>
</evidence>
<gene>
    <name evidence="9" type="ORF">E3O44_16710</name>
</gene>
<dbReference type="SUPFAM" id="SSF88659">
    <property type="entry name" value="Sigma3 and sigma4 domains of RNA polymerase sigma factors"/>
    <property type="match status" value="1"/>
</dbReference>
<evidence type="ECO:0000256" key="2">
    <source>
        <dbReference type="ARBA" id="ARBA00023015"/>
    </source>
</evidence>
<feature type="domain" description="RNA polymerase sigma factor 70 region 4 type 2" evidence="8">
    <location>
        <begin position="172"/>
        <end position="223"/>
    </location>
</feature>
<evidence type="ECO:0000256" key="3">
    <source>
        <dbReference type="ARBA" id="ARBA00023082"/>
    </source>
</evidence>
<sequence length="239" mass="27095">MGSSGRRNRGAIRIRHRQLQRRRRVQHGRQAGHSGRHGGALRVFGHPRVWVRLSKSRAVHRGHSVRRRGQDDYEQQFLSVAGEIGPELLRYFQRRVGADAADLVAEVMVTVWRKQAQLPADHEQARMWCFGIARNLLRNYARGERRRGELGSALRATLVGTEVELDAEEVVAIRELIDQLEPYLAEVVTLLHWEGFNLAEIGRLQGVPAATVRARYRRARLALLAALTTDAAPSLDLRT</sequence>
<dbReference type="SUPFAM" id="SSF88946">
    <property type="entry name" value="Sigma2 domain of RNA polymerase sigma factors"/>
    <property type="match status" value="1"/>
</dbReference>
<organism evidence="9 10">
    <name type="scientific">Cryobacterium algoricola</name>
    <dbReference type="NCBI Taxonomy" id="1259183"/>
    <lineage>
        <taxon>Bacteria</taxon>
        <taxon>Bacillati</taxon>
        <taxon>Actinomycetota</taxon>
        <taxon>Actinomycetes</taxon>
        <taxon>Micrococcales</taxon>
        <taxon>Microbacteriaceae</taxon>
        <taxon>Cryobacterium</taxon>
    </lineage>
</organism>
<keyword evidence="4" id="KW-0238">DNA-binding</keyword>
<evidence type="ECO:0000313" key="9">
    <source>
        <dbReference type="EMBL" id="TFB84120.1"/>
    </source>
</evidence>
<evidence type="ECO:0000259" key="7">
    <source>
        <dbReference type="Pfam" id="PF04542"/>
    </source>
</evidence>
<dbReference type="InterPro" id="IPR013249">
    <property type="entry name" value="RNA_pol_sigma70_r4_t2"/>
</dbReference>
<dbReference type="PANTHER" id="PTHR43133:SF8">
    <property type="entry name" value="RNA POLYMERASE SIGMA FACTOR HI_1459-RELATED"/>
    <property type="match status" value="1"/>
</dbReference>
<protein>
    <submittedName>
        <fullName evidence="9">RNA polymerase sigma factor</fullName>
    </submittedName>
</protein>
<comment type="similarity">
    <text evidence="1">Belongs to the sigma-70 factor family. ECF subfamily.</text>
</comment>
<dbReference type="PANTHER" id="PTHR43133">
    <property type="entry name" value="RNA POLYMERASE ECF-TYPE SIGMA FACTO"/>
    <property type="match status" value="1"/>
</dbReference>
<dbReference type="InterPro" id="IPR013324">
    <property type="entry name" value="RNA_pol_sigma_r3/r4-like"/>
</dbReference>
<dbReference type="NCBIfam" id="TIGR02937">
    <property type="entry name" value="sigma70-ECF"/>
    <property type="match status" value="1"/>
</dbReference>
<keyword evidence="3" id="KW-0731">Sigma factor</keyword>
<dbReference type="InterPro" id="IPR007627">
    <property type="entry name" value="RNA_pol_sigma70_r2"/>
</dbReference>
<feature type="domain" description="RNA polymerase sigma-70 region 2" evidence="7">
    <location>
        <begin position="88"/>
        <end position="147"/>
    </location>
</feature>
<dbReference type="Pfam" id="PF08281">
    <property type="entry name" value="Sigma70_r4_2"/>
    <property type="match status" value="1"/>
</dbReference>
<feature type="compositionally biased region" description="Basic residues" evidence="6">
    <location>
        <begin position="1"/>
        <end position="27"/>
    </location>
</feature>
<evidence type="ECO:0000256" key="5">
    <source>
        <dbReference type="ARBA" id="ARBA00023163"/>
    </source>
</evidence>
<feature type="region of interest" description="Disordered" evidence="6">
    <location>
        <begin position="1"/>
        <end position="38"/>
    </location>
</feature>
<dbReference type="EMBL" id="SOFG01000023">
    <property type="protein sequence ID" value="TFB84120.1"/>
    <property type="molecule type" value="Genomic_DNA"/>
</dbReference>
<dbReference type="InterPro" id="IPR039425">
    <property type="entry name" value="RNA_pol_sigma-70-like"/>
</dbReference>
<dbReference type="Pfam" id="PF04542">
    <property type="entry name" value="Sigma70_r2"/>
    <property type="match status" value="1"/>
</dbReference>
<dbReference type="InterPro" id="IPR036388">
    <property type="entry name" value="WH-like_DNA-bd_sf"/>
</dbReference>
<dbReference type="Gene3D" id="1.10.1740.10">
    <property type="match status" value="1"/>
</dbReference>
<dbReference type="Gene3D" id="1.10.10.10">
    <property type="entry name" value="Winged helix-like DNA-binding domain superfamily/Winged helix DNA-binding domain"/>
    <property type="match status" value="1"/>
</dbReference>
<comment type="caution">
    <text evidence="9">The sequence shown here is derived from an EMBL/GenBank/DDBJ whole genome shotgun (WGS) entry which is preliminary data.</text>
</comment>
<evidence type="ECO:0000256" key="4">
    <source>
        <dbReference type="ARBA" id="ARBA00023125"/>
    </source>
</evidence>
<dbReference type="InterPro" id="IPR013325">
    <property type="entry name" value="RNA_pol_sigma_r2"/>
</dbReference>
<keyword evidence="10" id="KW-1185">Reference proteome</keyword>
<evidence type="ECO:0000256" key="1">
    <source>
        <dbReference type="ARBA" id="ARBA00010641"/>
    </source>
</evidence>
<name>A0ABY2I8G9_9MICO</name>